<protein>
    <recommendedName>
        <fullName evidence="3">Response regulator</fullName>
    </recommendedName>
</protein>
<evidence type="ECO:0000313" key="2">
    <source>
        <dbReference type="Proteomes" id="UP000509658"/>
    </source>
</evidence>
<gene>
    <name evidence="1" type="ORF">HUE57_03645</name>
</gene>
<dbReference type="EMBL" id="CP054491">
    <property type="protein sequence ID" value="QKQ25492.1"/>
    <property type="molecule type" value="Genomic_DNA"/>
</dbReference>
<dbReference type="Proteomes" id="UP000509658">
    <property type="component" value="Chromosome"/>
</dbReference>
<dbReference type="KEGG" id="rev:HUE57_03645"/>
<dbReference type="RefSeq" id="WP_174672735.1">
    <property type="nucleotide sequence ID" value="NZ_CP054491.1"/>
</dbReference>
<accession>A0A6N0HT10</accession>
<name>A0A6N0HT10_9GAMM</name>
<reference evidence="1 2" key="1">
    <citation type="submission" date="2020-05" db="EMBL/GenBank/DDBJ databases">
        <title>Horizontal transmission and recombination maintain forever young bacterial symbiont genomes.</title>
        <authorList>
            <person name="Russell S.L."/>
            <person name="Pepper-Tunick E."/>
            <person name="Svedberg J."/>
            <person name="Byrne A."/>
            <person name="Ruelas Castillo J."/>
            <person name="Vollmers C."/>
            <person name="Beinart R.A."/>
            <person name="Corbett-Detig R."/>
        </authorList>
    </citation>
    <scope>NUCLEOTIDE SEQUENCE [LARGE SCALE GENOMIC DNA]</scope>
    <source>
        <strain evidence="1">Santa_Monica_outfall</strain>
    </source>
</reference>
<evidence type="ECO:0008006" key="3">
    <source>
        <dbReference type="Google" id="ProtNLM"/>
    </source>
</evidence>
<dbReference type="AlphaFoldDB" id="A0A6N0HT10"/>
<sequence>MNTLFSIVESPTHPNFSSLYHELGLEVITLNSQRKAISQLKKNQPDYIVAEFFYGFNTYYQAVNISNLDVLLNSLVKYSPDTKVIVLVAKDQRQYVDKLNEIVPLHSVLTLPVTPDQLRPLLDGHH</sequence>
<evidence type="ECO:0000313" key="1">
    <source>
        <dbReference type="EMBL" id="QKQ25492.1"/>
    </source>
</evidence>
<proteinExistence type="predicted"/>
<organism evidence="1 2">
    <name type="scientific">Candidatus Reidiella endopervernicosa</name>
    <dbReference type="NCBI Taxonomy" id="2738883"/>
    <lineage>
        <taxon>Bacteria</taxon>
        <taxon>Pseudomonadati</taxon>
        <taxon>Pseudomonadota</taxon>
        <taxon>Gammaproteobacteria</taxon>
        <taxon>Candidatus Reidiella</taxon>
    </lineage>
</organism>
<dbReference type="Gene3D" id="3.40.50.2300">
    <property type="match status" value="1"/>
</dbReference>
<keyword evidence="2" id="KW-1185">Reference proteome</keyword>